<dbReference type="RefSeq" id="WP_102648455.1">
    <property type="nucleotide sequence ID" value="NZ_PNYA01000030.1"/>
</dbReference>
<evidence type="ECO:0000256" key="1">
    <source>
        <dbReference type="SAM" id="MobiDB-lite"/>
    </source>
</evidence>
<dbReference type="AlphaFoldDB" id="A0A2N7VEN2"/>
<organism evidence="3 4">
    <name type="scientific">Trinickia dabaoshanensis</name>
    <dbReference type="NCBI Taxonomy" id="564714"/>
    <lineage>
        <taxon>Bacteria</taxon>
        <taxon>Pseudomonadati</taxon>
        <taxon>Pseudomonadota</taxon>
        <taxon>Betaproteobacteria</taxon>
        <taxon>Burkholderiales</taxon>
        <taxon>Burkholderiaceae</taxon>
        <taxon>Trinickia</taxon>
    </lineage>
</organism>
<dbReference type="EMBL" id="PNYA01000030">
    <property type="protein sequence ID" value="PMS15616.1"/>
    <property type="molecule type" value="Genomic_DNA"/>
</dbReference>
<feature type="compositionally biased region" description="Basic and acidic residues" evidence="1">
    <location>
        <begin position="127"/>
        <end position="136"/>
    </location>
</feature>
<sequence length="136" mass="14816">MEKTKNSDDGRERTPFGERLFLARRRKGLTQRQVAEQVGISASNLAELEQTGAGSAFTVALALLYGVNPVWLALDRGPMTGGSPAPEWLESLTQEELEITRLFVEGLVAARRTGKPPHAAKAARAKRTAEDNDDRG</sequence>
<feature type="region of interest" description="Disordered" evidence="1">
    <location>
        <begin position="113"/>
        <end position="136"/>
    </location>
</feature>
<reference evidence="3 4" key="1">
    <citation type="submission" date="2018-01" db="EMBL/GenBank/DDBJ databases">
        <title>Whole genome analyses suggest that Burkholderia sensu lato contains two further novel genera in the rhizoxinica-symbiotica group Mycetohabitans gen. nov., and Trinickia gen. nov.: implications for the evolution of diazotrophy and nodulation in the Burkholderiaceae.</title>
        <authorList>
            <person name="Estrada-de los Santos P."/>
            <person name="Palmer M."/>
            <person name="Chavez-Ramirez B."/>
            <person name="Beukes C."/>
            <person name="Steenkamp E.T."/>
            <person name="Hirsch A.M."/>
            <person name="Manyaka P."/>
            <person name="Maluk M."/>
            <person name="Lafos M."/>
            <person name="Crook M."/>
            <person name="Gross E."/>
            <person name="Simon M.F."/>
            <person name="Bueno dos Reis Junior F."/>
            <person name="Poole P.S."/>
            <person name="Venter S.N."/>
            <person name="James E.K."/>
        </authorList>
    </citation>
    <scope>NUCLEOTIDE SEQUENCE [LARGE SCALE GENOMIC DNA]</scope>
    <source>
        <strain evidence="3 4">GIMN1.004</strain>
    </source>
</reference>
<dbReference type="SUPFAM" id="SSF47413">
    <property type="entry name" value="lambda repressor-like DNA-binding domains"/>
    <property type="match status" value="1"/>
</dbReference>
<keyword evidence="4" id="KW-1185">Reference proteome</keyword>
<dbReference type="PROSITE" id="PS50943">
    <property type="entry name" value="HTH_CROC1"/>
    <property type="match status" value="1"/>
</dbReference>
<protein>
    <submittedName>
        <fullName evidence="3">XRE family transcriptional regulator</fullName>
    </submittedName>
</protein>
<evidence type="ECO:0000259" key="2">
    <source>
        <dbReference type="PROSITE" id="PS50943"/>
    </source>
</evidence>
<feature type="domain" description="HTH cro/C1-type" evidence="2">
    <location>
        <begin position="23"/>
        <end position="72"/>
    </location>
</feature>
<gene>
    <name evidence="3" type="ORF">C0Z18_26755</name>
</gene>
<proteinExistence type="predicted"/>
<evidence type="ECO:0000313" key="3">
    <source>
        <dbReference type="EMBL" id="PMS15616.1"/>
    </source>
</evidence>
<dbReference type="InterPro" id="IPR010982">
    <property type="entry name" value="Lambda_DNA-bd_dom_sf"/>
</dbReference>
<dbReference type="Pfam" id="PF12844">
    <property type="entry name" value="HTH_19"/>
    <property type="match status" value="1"/>
</dbReference>
<evidence type="ECO:0000313" key="4">
    <source>
        <dbReference type="Proteomes" id="UP000235616"/>
    </source>
</evidence>
<dbReference type="GO" id="GO:0003677">
    <property type="term" value="F:DNA binding"/>
    <property type="evidence" value="ECO:0007669"/>
    <property type="project" value="InterPro"/>
</dbReference>
<comment type="caution">
    <text evidence="3">The sequence shown here is derived from an EMBL/GenBank/DDBJ whole genome shotgun (WGS) entry which is preliminary data.</text>
</comment>
<accession>A0A2N7VEN2</accession>
<name>A0A2N7VEN2_9BURK</name>
<dbReference type="SMART" id="SM00530">
    <property type="entry name" value="HTH_XRE"/>
    <property type="match status" value="1"/>
</dbReference>
<dbReference type="OrthoDB" id="9034362at2"/>
<dbReference type="CDD" id="cd00093">
    <property type="entry name" value="HTH_XRE"/>
    <property type="match status" value="1"/>
</dbReference>
<dbReference type="Gene3D" id="1.10.260.40">
    <property type="entry name" value="lambda repressor-like DNA-binding domains"/>
    <property type="match status" value="1"/>
</dbReference>
<dbReference type="Proteomes" id="UP000235616">
    <property type="component" value="Unassembled WGS sequence"/>
</dbReference>
<dbReference type="InterPro" id="IPR001387">
    <property type="entry name" value="Cro/C1-type_HTH"/>
</dbReference>